<comment type="caution">
    <text evidence="1">The sequence shown here is derived from an EMBL/GenBank/DDBJ whole genome shotgun (WGS) entry which is preliminary data.</text>
</comment>
<keyword evidence="2" id="KW-1185">Reference proteome</keyword>
<evidence type="ECO:0000313" key="2">
    <source>
        <dbReference type="Proteomes" id="UP000238218"/>
    </source>
</evidence>
<protein>
    <submittedName>
        <fullName evidence="1">Uncharacterized protein</fullName>
    </submittedName>
</protein>
<reference evidence="1 2" key="1">
    <citation type="submission" date="2018-03" db="EMBL/GenBank/DDBJ databases">
        <title>The ancient ancestry and fast evolution of plastids.</title>
        <authorList>
            <person name="Moore K.R."/>
            <person name="Magnabosco C."/>
            <person name="Momper L."/>
            <person name="Gold D.A."/>
            <person name="Bosak T."/>
            <person name="Fournier G.P."/>
        </authorList>
    </citation>
    <scope>NUCLEOTIDE SEQUENCE [LARGE SCALE GENOMIC DNA]</scope>
    <source>
        <strain evidence="1 2">CCALA 015</strain>
    </source>
</reference>
<dbReference type="Proteomes" id="UP000238218">
    <property type="component" value="Unassembled WGS sequence"/>
</dbReference>
<proteinExistence type="predicted"/>
<organism evidence="1 2">
    <name type="scientific">Aphanothece cf. minutissima CCALA 015</name>
    <dbReference type="NCBI Taxonomy" id="2107695"/>
    <lineage>
        <taxon>Bacteria</taxon>
        <taxon>Bacillati</taxon>
        <taxon>Cyanobacteriota</taxon>
        <taxon>Cyanophyceae</taxon>
        <taxon>Oscillatoriophycideae</taxon>
        <taxon>Chroococcales</taxon>
        <taxon>Aphanothecaceae</taxon>
        <taxon>Aphanothece</taxon>
    </lineage>
</organism>
<evidence type="ECO:0000313" key="1">
    <source>
        <dbReference type="EMBL" id="PSB38276.1"/>
    </source>
</evidence>
<dbReference type="EMBL" id="PVWP01000003">
    <property type="protein sequence ID" value="PSB38276.1"/>
    <property type="molecule type" value="Genomic_DNA"/>
</dbReference>
<sequence length="115" mass="12209">MAAGLAAAIGTGVAFREHTRNVLTVVNRSGRTIRSLQVSLPWETLRFGPIAPGETVSRSFRIVSDASFVIEGELADGTGLRAEEGYVTNSQYGEGVRIEVGPGGTLSFSQGRRGR</sequence>
<gene>
    <name evidence="1" type="ORF">C7B81_06145</name>
</gene>
<accession>A0ABX5F972</accession>
<name>A0ABX5F972_9CHRO</name>